<evidence type="ECO:0000256" key="2">
    <source>
        <dbReference type="ARBA" id="ARBA00023239"/>
    </source>
</evidence>
<reference evidence="4 5" key="1">
    <citation type="submission" date="2019-02" db="EMBL/GenBank/DDBJ databases">
        <title>Marinobacter halodurans sp. nov., a marine bacterium isolated from sea tidal flat.</title>
        <authorList>
            <person name="Yoo Y."/>
            <person name="Lee D.W."/>
            <person name="Kim B.S."/>
            <person name="Kim J.-J."/>
        </authorList>
    </citation>
    <scope>NUCLEOTIDE SEQUENCE [LARGE SCALE GENOMIC DNA]</scope>
    <source>
        <strain evidence="4 5">YJ-S3-2</strain>
    </source>
</reference>
<dbReference type="Gene3D" id="1.10.12.10">
    <property type="entry name" value="Lyase 2-enoyl-coa Hydratase, Chain A, domain 2"/>
    <property type="match status" value="1"/>
</dbReference>
<evidence type="ECO:0000256" key="3">
    <source>
        <dbReference type="SAM" id="MobiDB-lite"/>
    </source>
</evidence>
<dbReference type="RefSeq" id="WP_131483061.1">
    <property type="nucleotide sequence ID" value="NZ_SJDL01000030.1"/>
</dbReference>
<comment type="similarity">
    <text evidence="1">Belongs to the enoyl-CoA hydratase/isomerase family.</text>
</comment>
<dbReference type="GO" id="GO:0004300">
    <property type="term" value="F:enoyl-CoA hydratase activity"/>
    <property type="evidence" value="ECO:0007669"/>
    <property type="project" value="UniProtKB-EC"/>
</dbReference>
<gene>
    <name evidence="4" type="ORF">EZI54_16915</name>
</gene>
<dbReference type="PANTHER" id="PTHR11941">
    <property type="entry name" value="ENOYL-COA HYDRATASE-RELATED"/>
    <property type="match status" value="1"/>
</dbReference>
<dbReference type="InterPro" id="IPR014748">
    <property type="entry name" value="Enoyl-CoA_hydra_C"/>
</dbReference>
<dbReference type="Gene3D" id="3.90.226.10">
    <property type="entry name" value="2-enoyl-CoA Hydratase, Chain A, domain 1"/>
    <property type="match status" value="1"/>
</dbReference>
<keyword evidence="5" id="KW-1185">Reference proteome</keyword>
<sequence>MSDSFLTDLSLESGLARMRLPQTSKAFWNDASLDAFYRDMQALGLRRDVRGLVIEGQPGQPFSRGVDLSLFHEGSKAAGAGVNREFGLAFNALRRFPGVSAAALTGDAADAGLECALCCDFRIAEPTVRLSMVPARYGLVPVGGGSQLLPRLVGEVWAKRLLLCGESVDAETALAIGLVDAISDPGLAGDMAAGWVQRSFHQGPHAIRATKQLIEHARMRPLETGFAAERDWMVELQGTAEQVEGIQAVDAGRDPRWPDDESEGRDR</sequence>
<feature type="compositionally biased region" description="Basic and acidic residues" evidence="3">
    <location>
        <begin position="251"/>
        <end position="267"/>
    </location>
</feature>
<dbReference type="EMBL" id="SJDL01000030">
    <property type="protein sequence ID" value="TBW51555.1"/>
    <property type="molecule type" value="Genomic_DNA"/>
</dbReference>
<dbReference type="InterPro" id="IPR029045">
    <property type="entry name" value="ClpP/crotonase-like_dom_sf"/>
</dbReference>
<protein>
    <submittedName>
        <fullName evidence="4">Enoyl-CoA hydratase</fullName>
        <ecNumber evidence="4">4.2.1.17</ecNumber>
    </submittedName>
</protein>
<dbReference type="PANTHER" id="PTHR11941:SF141">
    <property type="entry name" value="ENOYL-COA HYDRATASE_ISOMERASE-RELATED"/>
    <property type="match status" value="1"/>
</dbReference>
<evidence type="ECO:0000256" key="1">
    <source>
        <dbReference type="ARBA" id="ARBA00005254"/>
    </source>
</evidence>
<keyword evidence="2 4" id="KW-0456">Lyase</keyword>
<evidence type="ECO:0000313" key="4">
    <source>
        <dbReference type="EMBL" id="TBW51555.1"/>
    </source>
</evidence>
<dbReference type="EC" id="4.2.1.17" evidence="4"/>
<dbReference type="InterPro" id="IPR001753">
    <property type="entry name" value="Enoyl-CoA_hydra/iso"/>
</dbReference>
<organism evidence="4 5">
    <name type="scientific">Marinobacter halodurans</name>
    <dbReference type="NCBI Taxonomy" id="2528979"/>
    <lineage>
        <taxon>Bacteria</taxon>
        <taxon>Pseudomonadati</taxon>
        <taxon>Pseudomonadota</taxon>
        <taxon>Gammaproteobacteria</taxon>
        <taxon>Pseudomonadales</taxon>
        <taxon>Marinobacteraceae</taxon>
        <taxon>Marinobacter</taxon>
    </lineage>
</organism>
<comment type="caution">
    <text evidence="4">The sequence shown here is derived from an EMBL/GenBank/DDBJ whole genome shotgun (WGS) entry which is preliminary data.</text>
</comment>
<feature type="region of interest" description="Disordered" evidence="3">
    <location>
        <begin position="247"/>
        <end position="267"/>
    </location>
</feature>
<dbReference type="SUPFAM" id="SSF52096">
    <property type="entry name" value="ClpP/crotonase"/>
    <property type="match status" value="1"/>
</dbReference>
<accession>A0ABY1ZJ81</accession>
<dbReference type="Proteomes" id="UP000313645">
    <property type="component" value="Unassembled WGS sequence"/>
</dbReference>
<name>A0ABY1ZJ81_9GAMM</name>
<evidence type="ECO:0000313" key="5">
    <source>
        <dbReference type="Proteomes" id="UP000313645"/>
    </source>
</evidence>
<dbReference type="CDD" id="cd06558">
    <property type="entry name" value="crotonase-like"/>
    <property type="match status" value="1"/>
</dbReference>
<dbReference type="Pfam" id="PF00378">
    <property type="entry name" value="ECH_1"/>
    <property type="match status" value="1"/>
</dbReference>
<proteinExistence type="inferred from homology"/>